<evidence type="ECO:0000313" key="3">
    <source>
        <dbReference type="Proteomes" id="UP000287033"/>
    </source>
</evidence>
<dbReference type="AlphaFoldDB" id="A0A401TW08"/>
<gene>
    <name evidence="2" type="ORF">chiPu_0030956</name>
</gene>
<comment type="caution">
    <text evidence="2">The sequence shown here is derived from an EMBL/GenBank/DDBJ whole genome shotgun (WGS) entry which is preliminary data.</text>
</comment>
<accession>A0A401TW08</accession>
<evidence type="ECO:0000256" key="1">
    <source>
        <dbReference type="SAM" id="MobiDB-lite"/>
    </source>
</evidence>
<reference evidence="2 3" key="1">
    <citation type="journal article" date="2018" name="Nat. Ecol. Evol.">
        <title>Shark genomes provide insights into elasmobranch evolution and the origin of vertebrates.</title>
        <authorList>
            <person name="Hara Y"/>
            <person name="Yamaguchi K"/>
            <person name="Onimaru K"/>
            <person name="Kadota M"/>
            <person name="Koyanagi M"/>
            <person name="Keeley SD"/>
            <person name="Tatsumi K"/>
            <person name="Tanaka K"/>
            <person name="Motone F"/>
            <person name="Kageyama Y"/>
            <person name="Nozu R"/>
            <person name="Adachi N"/>
            <person name="Nishimura O"/>
            <person name="Nakagawa R"/>
            <person name="Tanegashima C"/>
            <person name="Kiyatake I"/>
            <person name="Matsumoto R"/>
            <person name="Murakumo K"/>
            <person name="Nishida K"/>
            <person name="Terakita A"/>
            <person name="Kuratani S"/>
            <person name="Sato K"/>
            <person name="Hyodo S Kuraku.S."/>
        </authorList>
    </citation>
    <scope>NUCLEOTIDE SEQUENCE [LARGE SCALE GENOMIC DNA]</scope>
</reference>
<sequence length="39" mass="3696">MRLLGRPCSRDAGGWAGAGARDKGSGGARAAPAGGLEAA</sequence>
<feature type="non-terminal residue" evidence="2">
    <location>
        <position position="39"/>
    </location>
</feature>
<dbReference type="EMBL" id="BEZZ01197365">
    <property type="protein sequence ID" value="GCC46841.1"/>
    <property type="molecule type" value="Genomic_DNA"/>
</dbReference>
<name>A0A401TW08_CHIPU</name>
<evidence type="ECO:0000313" key="2">
    <source>
        <dbReference type="EMBL" id="GCC46841.1"/>
    </source>
</evidence>
<feature type="compositionally biased region" description="Low complexity" evidence="1">
    <location>
        <begin position="28"/>
        <end position="39"/>
    </location>
</feature>
<organism evidence="2 3">
    <name type="scientific">Chiloscyllium punctatum</name>
    <name type="common">Brownbanded bambooshark</name>
    <name type="synonym">Hemiscyllium punctatum</name>
    <dbReference type="NCBI Taxonomy" id="137246"/>
    <lineage>
        <taxon>Eukaryota</taxon>
        <taxon>Metazoa</taxon>
        <taxon>Chordata</taxon>
        <taxon>Craniata</taxon>
        <taxon>Vertebrata</taxon>
        <taxon>Chondrichthyes</taxon>
        <taxon>Elasmobranchii</taxon>
        <taxon>Galeomorphii</taxon>
        <taxon>Galeoidea</taxon>
        <taxon>Orectolobiformes</taxon>
        <taxon>Hemiscylliidae</taxon>
        <taxon>Chiloscyllium</taxon>
    </lineage>
</organism>
<protein>
    <submittedName>
        <fullName evidence="2">Uncharacterized protein</fullName>
    </submittedName>
</protein>
<keyword evidence="3" id="KW-1185">Reference proteome</keyword>
<feature type="region of interest" description="Disordered" evidence="1">
    <location>
        <begin position="1"/>
        <end position="39"/>
    </location>
</feature>
<proteinExistence type="predicted"/>
<dbReference type="Proteomes" id="UP000287033">
    <property type="component" value="Unassembled WGS sequence"/>
</dbReference>